<reference evidence="2 3" key="1">
    <citation type="submission" date="2020-08" db="EMBL/GenBank/DDBJ databases">
        <title>Genomic Encyclopedia of Type Strains, Phase IV (KMG-IV): sequencing the most valuable type-strain genomes for metagenomic binning, comparative biology and taxonomic classification.</title>
        <authorList>
            <person name="Goeker M."/>
        </authorList>
    </citation>
    <scope>NUCLEOTIDE SEQUENCE [LARGE SCALE GENOMIC DNA]</scope>
    <source>
        <strain evidence="2 3">DSM 103733</strain>
    </source>
</reference>
<organism evidence="2 3">
    <name type="scientific">Silvibacterium bohemicum</name>
    <dbReference type="NCBI Taxonomy" id="1577686"/>
    <lineage>
        <taxon>Bacteria</taxon>
        <taxon>Pseudomonadati</taxon>
        <taxon>Acidobacteriota</taxon>
        <taxon>Terriglobia</taxon>
        <taxon>Terriglobales</taxon>
        <taxon>Acidobacteriaceae</taxon>
        <taxon>Silvibacterium</taxon>
    </lineage>
</organism>
<name>A0A841JSB9_9BACT</name>
<accession>A0A841JSB9</accession>
<evidence type="ECO:0000313" key="2">
    <source>
        <dbReference type="EMBL" id="MBB6144303.1"/>
    </source>
</evidence>
<proteinExistence type="predicted"/>
<keyword evidence="3" id="KW-1185">Reference proteome</keyword>
<dbReference type="Proteomes" id="UP000538666">
    <property type="component" value="Unassembled WGS sequence"/>
</dbReference>
<feature type="compositionally biased region" description="Basic and acidic residues" evidence="1">
    <location>
        <begin position="32"/>
        <end position="52"/>
    </location>
</feature>
<comment type="caution">
    <text evidence="2">The sequence shown here is derived from an EMBL/GenBank/DDBJ whole genome shotgun (WGS) entry which is preliminary data.</text>
</comment>
<protein>
    <submittedName>
        <fullName evidence="2">Uncharacterized protein</fullName>
    </submittedName>
</protein>
<dbReference type="AlphaFoldDB" id="A0A841JSB9"/>
<feature type="region of interest" description="Disordered" evidence="1">
    <location>
        <begin position="29"/>
        <end position="52"/>
    </location>
</feature>
<evidence type="ECO:0000256" key="1">
    <source>
        <dbReference type="SAM" id="MobiDB-lite"/>
    </source>
</evidence>
<evidence type="ECO:0000313" key="3">
    <source>
        <dbReference type="Proteomes" id="UP000538666"/>
    </source>
</evidence>
<sequence length="70" mass="7553">MSTAASPPSKSADLGECMIAKALTDPIGNKKSLVERNDEPAHTKTRDPHESIVRHSEGPTIIVSFLRGVR</sequence>
<gene>
    <name evidence="2" type="ORF">HNQ77_002255</name>
</gene>
<dbReference type="EMBL" id="JACHEK010000004">
    <property type="protein sequence ID" value="MBB6144303.1"/>
    <property type="molecule type" value="Genomic_DNA"/>
</dbReference>